<dbReference type="RefSeq" id="WP_126469494.1">
    <property type="nucleotide sequence ID" value="NZ_RXOE01000002.1"/>
</dbReference>
<evidence type="ECO:0000313" key="2">
    <source>
        <dbReference type="Proteomes" id="UP000267418"/>
    </source>
</evidence>
<dbReference type="OrthoDB" id="8839121at2"/>
<reference evidence="1 2" key="1">
    <citation type="submission" date="2018-12" db="EMBL/GenBank/DDBJ databases">
        <title>The genome of Variovorax gossypii DSM 100435.</title>
        <authorList>
            <person name="Gao J."/>
            <person name="Sun J."/>
        </authorList>
    </citation>
    <scope>NUCLEOTIDE SEQUENCE [LARGE SCALE GENOMIC DNA]</scope>
    <source>
        <strain evidence="1 2">DSM 100435</strain>
    </source>
</reference>
<gene>
    <name evidence="1" type="ORF">EJP69_08820</name>
</gene>
<dbReference type="AlphaFoldDB" id="A0A431TLI2"/>
<evidence type="ECO:0008006" key="3">
    <source>
        <dbReference type="Google" id="ProtNLM"/>
    </source>
</evidence>
<sequence length="259" mass="28088">MTTTGTDQTIAFPEGGYRYARGVFQYSAGVAALPGFAIERVRFQQPVPLEEGFDVIAAHLGAIGRPLAALCACELRSPAPFSERGFLDFNRVYAGTLERWGLVRGERNPVARTNVCPRIGAPATPAFQAFSYTVPADDDAAPPSFVVSGGGEAPDGHASYREVMVRLGDTSPDGLRAKLGYVMTEMERRLAVLGFGWRDAAAVQAYTVHDIGALVFDEIVQRGGLTTGLTWHLARPPIVDMEVEMDLRCARRELALSWP</sequence>
<keyword evidence="2" id="KW-1185">Reference proteome</keyword>
<accession>A0A431TLI2</accession>
<proteinExistence type="predicted"/>
<dbReference type="EMBL" id="RXOE01000002">
    <property type="protein sequence ID" value="RTQ34520.1"/>
    <property type="molecule type" value="Genomic_DNA"/>
</dbReference>
<name>A0A431TLI2_9BURK</name>
<organism evidence="1 2">
    <name type="scientific">Variovorax gossypii</name>
    <dbReference type="NCBI Taxonomy" id="1679495"/>
    <lineage>
        <taxon>Bacteria</taxon>
        <taxon>Pseudomonadati</taxon>
        <taxon>Pseudomonadota</taxon>
        <taxon>Betaproteobacteria</taxon>
        <taxon>Burkholderiales</taxon>
        <taxon>Comamonadaceae</taxon>
        <taxon>Variovorax</taxon>
    </lineage>
</organism>
<evidence type="ECO:0000313" key="1">
    <source>
        <dbReference type="EMBL" id="RTQ34520.1"/>
    </source>
</evidence>
<comment type="caution">
    <text evidence="1">The sequence shown here is derived from an EMBL/GenBank/DDBJ whole genome shotgun (WGS) entry which is preliminary data.</text>
</comment>
<protein>
    <recommendedName>
        <fullName evidence="3">RidA family protein</fullName>
    </recommendedName>
</protein>
<dbReference type="Proteomes" id="UP000267418">
    <property type="component" value="Unassembled WGS sequence"/>
</dbReference>